<evidence type="ECO:0000256" key="14">
    <source>
        <dbReference type="ARBA" id="ARBA00022840"/>
    </source>
</evidence>
<evidence type="ECO:0000256" key="9">
    <source>
        <dbReference type="ARBA" id="ARBA00012523"/>
    </source>
</evidence>
<dbReference type="PANTHER" id="PTHR34848:SF1">
    <property type="entry name" value="BIFUNCTIONAL ADENOSYLCOBALAMIN BIOSYNTHESIS PROTEIN COBU"/>
    <property type="match status" value="1"/>
</dbReference>
<evidence type="ECO:0000313" key="20">
    <source>
        <dbReference type="EMBL" id="HFC98090.1"/>
    </source>
</evidence>
<dbReference type="InterPro" id="IPR027417">
    <property type="entry name" value="P-loop_NTPase"/>
</dbReference>
<dbReference type="GO" id="GO:0005524">
    <property type="term" value="F:ATP binding"/>
    <property type="evidence" value="ECO:0007669"/>
    <property type="project" value="UniProtKB-KW"/>
</dbReference>
<evidence type="ECO:0000256" key="2">
    <source>
        <dbReference type="ARBA" id="ARBA00000711"/>
    </source>
</evidence>
<name>A0A7C3CGK2_9BACT</name>
<keyword evidence="10" id="KW-0169">Cobalamin biosynthesis</keyword>
<feature type="active site" description="GMP-histidine intermediate" evidence="18">
    <location>
        <position position="48"/>
    </location>
</feature>
<dbReference type="CDD" id="cd00544">
    <property type="entry name" value="CobU"/>
    <property type="match status" value="1"/>
</dbReference>
<evidence type="ECO:0000256" key="12">
    <source>
        <dbReference type="ARBA" id="ARBA00022741"/>
    </source>
</evidence>
<evidence type="ECO:0000256" key="5">
    <source>
        <dbReference type="ARBA" id="ARBA00004692"/>
    </source>
</evidence>
<evidence type="ECO:0000256" key="13">
    <source>
        <dbReference type="ARBA" id="ARBA00022777"/>
    </source>
</evidence>
<comment type="catalytic activity">
    <reaction evidence="1">
        <text>adenosylcob(III)inamide + ATP = adenosylcob(III)inamide phosphate + ADP + H(+)</text>
        <dbReference type="Rhea" id="RHEA:15769"/>
        <dbReference type="ChEBI" id="CHEBI:2480"/>
        <dbReference type="ChEBI" id="CHEBI:15378"/>
        <dbReference type="ChEBI" id="CHEBI:30616"/>
        <dbReference type="ChEBI" id="CHEBI:58502"/>
        <dbReference type="ChEBI" id="CHEBI:456216"/>
        <dbReference type="EC" id="2.7.1.156"/>
    </reaction>
</comment>
<keyword evidence="11 20" id="KW-0808">Transferase</keyword>
<comment type="caution">
    <text evidence="20">The sequence shown here is derived from an EMBL/GenBank/DDBJ whole genome shotgun (WGS) entry which is preliminary data.</text>
</comment>
<evidence type="ECO:0000256" key="4">
    <source>
        <dbReference type="ARBA" id="ARBA00003889"/>
    </source>
</evidence>
<evidence type="ECO:0000256" key="19">
    <source>
        <dbReference type="PIRSR" id="PIRSR006135-2"/>
    </source>
</evidence>
<dbReference type="Pfam" id="PF02283">
    <property type="entry name" value="CobU"/>
    <property type="match status" value="1"/>
</dbReference>
<keyword evidence="12 19" id="KW-0547">Nucleotide-binding</keyword>
<comment type="pathway">
    <text evidence="6">Cofactor biosynthesis; adenosylcobalamin biosynthesis; adenosylcobalamin from cob(II)yrinate a,c-diamide: step 5/7.</text>
</comment>
<keyword evidence="20" id="KW-0548">Nucleotidyltransferase</keyword>
<accession>A0A7C3CGK2</accession>
<comment type="similarity">
    <text evidence="7">Belongs to the CobU/CobP family.</text>
</comment>
<dbReference type="NCBIfam" id="NF004469">
    <property type="entry name" value="PRK05800.1"/>
    <property type="match status" value="1"/>
</dbReference>
<protein>
    <recommendedName>
        <fullName evidence="16">Adenosylcobinamide kinase</fullName>
        <ecNumber evidence="8">2.7.1.156</ecNumber>
        <ecNumber evidence="9">2.7.7.62</ecNumber>
    </recommendedName>
    <alternativeName>
        <fullName evidence="17">Adenosylcobinamide-phosphate guanylyltransferase</fullName>
    </alternativeName>
</protein>
<comment type="function">
    <text evidence="4">Catalyzes ATP-dependent phosphorylation of adenosylcobinamide and addition of GMP to adenosylcobinamide phosphate.</text>
</comment>
<evidence type="ECO:0000256" key="3">
    <source>
        <dbReference type="ARBA" id="ARBA00001522"/>
    </source>
</evidence>
<evidence type="ECO:0000256" key="10">
    <source>
        <dbReference type="ARBA" id="ARBA00022573"/>
    </source>
</evidence>
<reference evidence="20" key="1">
    <citation type="journal article" date="2020" name="mSystems">
        <title>Genome- and Community-Level Interaction Insights into Carbon Utilization and Element Cycling Functions of Hydrothermarchaeota in Hydrothermal Sediment.</title>
        <authorList>
            <person name="Zhou Z."/>
            <person name="Liu Y."/>
            <person name="Xu W."/>
            <person name="Pan J."/>
            <person name="Luo Z.H."/>
            <person name="Li M."/>
        </authorList>
    </citation>
    <scope>NUCLEOTIDE SEQUENCE [LARGE SCALE GENOMIC DNA]</scope>
    <source>
        <strain evidence="20">HyVt-483</strain>
    </source>
</reference>
<comment type="catalytic activity">
    <reaction evidence="3">
        <text>adenosylcob(III)inamide + GTP = adenosylcob(III)inamide phosphate + GDP + H(+)</text>
        <dbReference type="Rhea" id="RHEA:15765"/>
        <dbReference type="ChEBI" id="CHEBI:2480"/>
        <dbReference type="ChEBI" id="CHEBI:15378"/>
        <dbReference type="ChEBI" id="CHEBI:37565"/>
        <dbReference type="ChEBI" id="CHEBI:58189"/>
        <dbReference type="ChEBI" id="CHEBI:58502"/>
        <dbReference type="EC" id="2.7.1.156"/>
    </reaction>
</comment>
<organism evidence="20">
    <name type="scientific">Thermosulfurimonas dismutans</name>
    <dbReference type="NCBI Taxonomy" id="999894"/>
    <lineage>
        <taxon>Bacteria</taxon>
        <taxon>Pseudomonadati</taxon>
        <taxon>Thermodesulfobacteriota</taxon>
        <taxon>Thermodesulfobacteria</taxon>
        <taxon>Thermodesulfobacteriales</taxon>
        <taxon>Thermodesulfobacteriaceae</taxon>
        <taxon>Thermosulfurimonas</taxon>
    </lineage>
</organism>
<dbReference type="GO" id="GO:0008820">
    <property type="term" value="F:cobinamide phosphate guanylyltransferase activity"/>
    <property type="evidence" value="ECO:0007669"/>
    <property type="project" value="UniProtKB-EC"/>
</dbReference>
<proteinExistence type="inferred from homology"/>
<dbReference type="InterPro" id="IPR003203">
    <property type="entry name" value="CobU/CobP"/>
</dbReference>
<evidence type="ECO:0000256" key="17">
    <source>
        <dbReference type="ARBA" id="ARBA00030571"/>
    </source>
</evidence>
<keyword evidence="15 19" id="KW-0342">GTP-binding</keyword>
<dbReference type="PIRSF" id="PIRSF006135">
    <property type="entry name" value="CobU"/>
    <property type="match status" value="1"/>
</dbReference>
<evidence type="ECO:0000256" key="1">
    <source>
        <dbReference type="ARBA" id="ARBA00000312"/>
    </source>
</evidence>
<evidence type="ECO:0000256" key="18">
    <source>
        <dbReference type="PIRSR" id="PIRSR006135-1"/>
    </source>
</evidence>
<dbReference type="AlphaFoldDB" id="A0A7C3CGK2"/>
<evidence type="ECO:0000256" key="16">
    <source>
        <dbReference type="ARBA" id="ARBA00029570"/>
    </source>
</evidence>
<dbReference type="GO" id="GO:0005525">
    <property type="term" value="F:GTP binding"/>
    <property type="evidence" value="ECO:0007669"/>
    <property type="project" value="UniProtKB-KW"/>
</dbReference>
<keyword evidence="13 20" id="KW-0418">Kinase</keyword>
<dbReference type="EMBL" id="DRMH01000082">
    <property type="protein sequence ID" value="HFC98090.1"/>
    <property type="molecule type" value="Genomic_DNA"/>
</dbReference>
<dbReference type="GO" id="GO:0043752">
    <property type="term" value="F:adenosylcobinamide kinase activity"/>
    <property type="evidence" value="ECO:0007669"/>
    <property type="project" value="UniProtKB-EC"/>
</dbReference>
<keyword evidence="14" id="KW-0067">ATP-binding</keyword>
<feature type="binding site" evidence="19">
    <location>
        <begin position="7"/>
        <end position="14"/>
    </location>
    <ligand>
        <name>GTP</name>
        <dbReference type="ChEBI" id="CHEBI:37565"/>
    </ligand>
</feature>
<dbReference type="GO" id="GO:0009236">
    <property type="term" value="P:cobalamin biosynthetic process"/>
    <property type="evidence" value="ECO:0007669"/>
    <property type="project" value="UniProtKB-UniPathway"/>
</dbReference>
<evidence type="ECO:0000256" key="15">
    <source>
        <dbReference type="ARBA" id="ARBA00023134"/>
    </source>
</evidence>
<evidence type="ECO:0000256" key="6">
    <source>
        <dbReference type="ARBA" id="ARBA00005159"/>
    </source>
</evidence>
<dbReference type="UniPathway" id="UPA00148">
    <property type="reaction ID" value="UER00236"/>
</dbReference>
<evidence type="ECO:0000256" key="8">
    <source>
        <dbReference type="ARBA" id="ARBA00012016"/>
    </source>
</evidence>
<feature type="binding site" evidence="19">
    <location>
        <begin position="49"/>
        <end position="52"/>
    </location>
    <ligand>
        <name>GTP</name>
        <dbReference type="ChEBI" id="CHEBI:37565"/>
    </ligand>
</feature>
<sequence length="171" mass="19200">MRTLILGGVASGKSRLALDLALKAPPPRIFVATAEPLDQEMAEKIARHRRERGSAFRTVEEPLNLARVLRGLSGATVVVDCLTVWLGNLFHYQRQVEREIQELVDTVRDFRGRLILVSNEVGFSTLPPDPLTRRYVNLLGRLNRRLARSCQEVLLVVAGHVLPLKPLPERP</sequence>
<comment type="pathway">
    <text evidence="5">Cofactor biosynthesis; adenosylcobalamin biosynthesis; adenosylcobalamin from cob(II)yrinate a,c-diamide: step 6/7.</text>
</comment>
<feature type="binding site" evidence="19">
    <location>
        <position position="60"/>
    </location>
    <ligand>
        <name>GTP</name>
        <dbReference type="ChEBI" id="CHEBI:37565"/>
    </ligand>
</feature>
<dbReference type="EC" id="2.7.1.156" evidence="8"/>
<gene>
    <name evidence="20" type="primary">cobU</name>
    <name evidence="20" type="ORF">ENJ40_06495</name>
</gene>
<feature type="binding site" evidence="19">
    <location>
        <begin position="32"/>
        <end position="34"/>
    </location>
    <ligand>
        <name>GTP</name>
        <dbReference type="ChEBI" id="CHEBI:37565"/>
    </ligand>
</feature>
<dbReference type="SUPFAM" id="SSF52540">
    <property type="entry name" value="P-loop containing nucleoside triphosphate hydrolases"/>
    <property type="match status" value="1"/>
</dbReference>
<comment type="catalytic activity">
    <reaction evidence="2">
        <text>adenosylcob(III)inamide phosphate + GTP + H(+) = adenosylcob(III)inamide-GDP + diphosphate</text>
        <dbReference type="Rhea" id="RHEA:22712"/>
        <dbReference type="ChEBI" id="CHEBI:15378"/>
        <dbReference type="ChEBI" id="CHEBI:33019"/>
        <dbReference type="ChEBI" id="CHEBI:37565"/>
        <dbReference type="ChEBI" id="CHEBI:58502"/>
        <dbReference type="ChEBI" id="CHEBI:60487"/>
        <dbReference type="EC" id="2.7.7.62"/>
    </reaction>
</comment>
<dbReference type="EC" id="2.7.7.62" evidence="9"/>
<dbReference type="PANTHER" id="PTHR34848">
    <property type="match status" value="1"/>
</dbReference>
<feature type="binding site" evidence="19">
    <location>
        <position position="80"/>
    </location>
    <ligand>
        <name>GTP</name>
        <dbReference type="ChEBI" id="CHEBI:37565"/>
    </ligand>
</feature>
<dbReference type="Proteomes" id="UP000886043">
    <property type="component" value="Unassembled WGS sequence"/>
</dbReference>
<dbReference type="Gene3D" id="3.40.50.300">
    <property type="entry name" value="P-loop containing nucleotide triphosphate hydrolases"/>
    <property type="match status" value="1"/>
</dbReference>
<evidence type="ECO:0000256" key="11">
    <source>
        <dbReference type="ARBA" id="ARBA00022679"/>
    </source>
</evidence>
<evidence type="ECO:0000256" key="7">
    <source>
        <dbReference type="ARBA" id="ARBA00007490"/>
    </source>
</evidence>